<organism evidence="1 2">
    <name type="scientific">Romanomermis culicivorax</name>
    <name type="common">Nematode worm</name>
    <dbReference type="NCBI Taxonomy" id="13658"/>
    <lineage>
        <taxon>Eukaryota</taxon>
        <taxon>Metazoa</taxon>
        <taxon>Ecdysozoa</taxon>
        <taxon>Nematoda</taxon>
        <taxon>Enoplea</taxon>
        <taxon>Dorylaimia</taxon>
        <taxon>Mermithida</taxon>
        <taxon>Mermithoidea</taxon>
        <taxon>Mermithidae</taxon>
        <taxon>Romanomermis</taxon>
    </lineage>
</organism>
<dbReference type="Proteomes" id="UP000887565">
    <property type="component" value="Unplaced"/>
</dbReference>
<keyword evidence="1" id="KW-1185">Reference proteome</keyword>
<dbReference type="AlphaFoldDB" id="A0A915JQE7"/>
<sequence length="180" mass="18615">MPLDPRKPALVQTLRLRKVHFHAKVCGPIGCFHSSSSSLDDIGSSPGKSMIRPPHRWTLQRTPISGNCGAVAIRNGDASRMLMLSLTAHNISPKALATSVGKLIAAATSCCWAITASVWAPVVVVDSNVATTAGGSALRLACSTAQGMASTASKDGSPSNKILSMGVAQIVPLAMNSRAL</sequence>
<name>A0A915JQE7_ROMCU</name>
<evidence type="ECO:0000313" key="1">
    <source>
        <dbReference type="Proteomes" id="UP000887565"/>
    </source>
</evidence>
<accession>A0A915JQE7</accession>
<evidence type="ECO:0000313" key="2">
    <source>
        <dbReference type="WBParaSite" id="nRc.2.0.1.t28328-RA"/>
    </source>
</evidence>
<dbReference type="WBParaSite" id="nRc.2.0.1.t28328-RA">
    <property type="protein sequence ID" value="nRc.2.0.1.t28328-RA"/>
    <property type="gene ID" value="nRc.2.0.1.g28328"/>
</dbReference>
<protein>
    <submittedName>
        <fullName evidence="2">Uncharacterized protein</fullName>
    </submittedName>
</protein>
<proteinExistence type="predicted"/>
<reference evidence="2" key="1">
    <citation type="submission" date="2022-11" db="UniProtKB">
        <authorList>
            <consortium name="WormBaseParasite"/>
        </authorList>
    </citation>
    <scope>IDENTIFICATION</scope>
</reference>